<dbReference type="EMBL" id="JACHDB010000003">
    <property type="protein sequence ID" value="MBB5436324.1"/>
    <property type="molecule type" value="Genomic_DNA"/>
</dbReference>
<organism evidence="1 2">
    <name type="scientific">Nocardiopsis composta</name>
    <dbReference type="NCBI Taxonomy" id="157465"/>
    <lineage>
        <taxon>Bacteria</taxon>
        <taxon>Bacillati</taxon>
        <taxon>Actinomycetota</taxon>
        <taxon>Actinomycetes</taxon>
        <taxon>Streptosporangiales</taxon>
        <taxon>Nocardiopsidaceae</taxon>
        <taxon>Nocardiopsis</taxon>
    </lineage>
</organism>
<name>A0A7W8QTN8_9ACTN</name>
<evidence type="ECO:0000313" key="1">
    <source>
        <dbReference type="EMBL" id="MBB5436324.1"/>
    </source>
</evidence>
<comment type="caution">
    <text evidence="1">The sequence shown here is derived from an EMBL/GenBank/DDBJ whole genome shotgun (WGS) entry which is preliminary data.</text>
</comment>
<protein>
    <submittedName>
        <fullName evidence="1">Uncharacterized protein</fullName>
    </submittedName>
</protein>
<proteinExistence type="predicted"/>
<keyword evidence="2" id="KW-1185">Reference proteome</keyword>
<evidence type="ECO:0000313" key="2">
    <source>
        <dbReference type="Proteomes" id="UP000572635"/>
    </source>
</evidence>
<dbReference type="AlphaFoldDB" id="A0A7W8QTN8"/>
<sequence>MAHLPRTIYALQCDAPRCHAILRDTLGDELLVWGLDLSRDETQWASEEGWLTTPTRRAYCPDHAAEVIDVAVEQTALDLMGADPIPGLDLPG</sequence>
<reference evidence="1 2" key="1">
    <citation type="submission" date="2020-08" db="EMBL/GenBank/DDBJ databases">
        <title>Sequencing the genomes of 1000 actinobacteria strains.</title>
        <authorList>
            <person name="Klenk H.-P."/>
        </authorList>
    </citation>
    <scope>NUCLEOTIDE SEQUENCE [LARGE SCALE GENOMIC DNA]</scope>
    <source>
        <strain evidence="1 2">DSM 44551</strain>
    </source>
</reference>
<dbReference type="RefSeq" id="WP_184399977.1">
    <property type="nucleotide sequence ID" value="NZ_JACHDB010000003.1"/>
</dbReference>
<accession>A0A7W8QTN8</accession>
<dbReference type="Proteomes" id="UP000572635">
    <property type="component" value="Unassembled WGS sequence"/>
</dbReference>
<gene>
    <name evidence="1" type="ORF">HDA36_006488</name>
</gene>